<evidence type="ECO:0000256" key="4">
    <source>
        <dbReference type="ARBA" id="ARBA00022692"/>
    </source>
</evidence>
<proteinExistence type="inferred from homology"/>
<reference evidence="8 9" key="1">
    <citation type="submission" date="2020-08" db="EMBL/GenBank/DDBJ databases">
        <title>Genomic Encyclopedia of Type Strains, Phase IV (KMG-V): Genome sequencing to study the core and pangenomes of soil and plant-associated prokaryotes.</title>
        <authorList>
            <person name="Whitman W."/>
        </authorList>
    </citation>
    <scope>NUCLEOTIDE SEQUENCE [LARGE SCALE GENOMIC DNA]</scope>
    <source>
        <strain evidence="8 9">S3M1</strain>
    </source>
</reference>
<feature type="transmembrane region" description="Helical" evidence="7">
    <location>
        <begin position="12"/>
        <end position="33"/>
    </location>
</feature>
<evidence type="ECO:0000313" key="9">
    <source>
        <dbReference type="Proteomes" id="UP000537204"/>
    </source>
</evidence>
<evidence type="ECO:0000256" key="5">
    <source>
        <dbReference type="ARBA" id="ARBA00022989"/>
    </source>
</evidence>
<dbReference type="InterPro" id="IPR051907">
    <property type="entry name" value="DoxX-like_oxidoreductase"/>
</dbReference>
<keyword evidence="4 7" id="KW-0812">Transmembrane</keyword>
<keyword evidence="3" id="KW-1003">Cell membrane</keyword>
<evidence type="ECO:0000256" key="1">
    <source>
        <dbReference type="ARBA" id="ARBA00004651"/>
    </source>
</evidence>
<dbReference type="Pfam" id="PF07681">
    <property type="entry name" value="DoxX"/>
    <property type="match status" value="1"/>
</dbReference>
<dbReference type="InterPro" id="IPR032808">
    <property type="entry name" value="DoxX"/>
</dbReference>
<comment type="similarity">
    <text evidence="2">Belongs to the DoxX family.</text>
</comment>
<accession>A0A7W8ZN67</accession>
<sequence length="153" mass="17354">MLKIIFSQNTKYNLNAYAVSRILIGVFFLITGINKLFNPVFQASMLKTITGIGFPYPQFIANFTAANEAIFGLLLAIGLFTRFSAIVLNIILFTALFTFDIPNHIPKDLDVFTWYSYFLYLPQVLYVLFLFNVIFIGGGPISIDDRWSGKRVS</sequence>
<evidence type="ECO:0000256" key="3">
    <source>
        <dbReference type="ARBA" id="ARBA00022475"/>
    </source>
</evidence>
<organism evidence="8 9">
    <name type="scientific">Pedobacter cryoconitis</name>
    <dbReference type="NCBI Taxonomy" id="188932"/>
    <lineage>
        <taxon>Bacteria</taxon>
        <taxon>Pseudomonadati</taxon>
        <taxon>Bacteroidota</taxon>
        <taxon>Sphingobacteriia</taxon>
        <taxon>Sphingobacteriales</taxon>
        <taxon>Sphingobacteriaceae</taxon>
        <taxon>Pedobacter</taxon>
    </lineage>
</organism>
<dbReference type="AlphaFoldDB" id="A0A7W8ZN67"/>
<keyword evidence="6 7" id="KW-0472">Membrane</keyword>
<dbReference type="RefSeq" id="WP_183883003.1">
    <property type="nucleotide sequence ID" value="NZ_JACHCE010000004.1"/>
</dbReference>
<dbReference type="PANTHER" id="PTHR33452">
    <property type="entry name" value="OXIDOREDUCTASE CATD-RELATED"/>
    <property type="match status" value="1"/>
</dbReference>
<name>A0A7W8ZN67_9SPHI</name>
<feature type="transmembrane region" description="Helical" evidence="7">
    <location>
        <begin position="117"/>
        <end position="143"/>
    </location>
</feature>
<evidence type="ECO:0000313" key="8">
    <source>
        <dbReference type="EMBL" id="MBB5637124.1"/>
    </source>
</evidence>
<comment type="subcellular location">
    <subcellularLocation>
        <location evidence="1">Cell membrane</location>
        <topology evidence="1">Multi-pass membrane protein</topology>
    </subcellularLocation>
</comment>
<keyword evidence="5 7" id="KW-1133">Transmembrane helix</keyword>
<dbReference type="PANTHER" id="PTHR33452:SF1">
    <property type="entry name" value="INNER MEMBRANE PROTEIN YPHA-RELATED"/>
    <property type="match status" value="1"/>
</dbReference>
<comment type="caution">
    <text evidence="8">The sequence shown here is derived from an EMBL/GenBank/DDBJ whole genome shotgun (WGS) entry which is preliminary data.</text>
</comment>
<gene>
    <name evidence="8" type="ORF">HDE68_003037</name>
</gene>
<dbReference type="GO" id="GO:0005886">
    <property type="term" value="C:plasma membrane"/>
    <property type="evidence" value="ECO:0007669"/>
    <property type="project" value="UniProtKB-SubCell"/>
</dbReference>
<evidence type="ECO:0000256" key="2">
    <source>
        <dbReference type="ARBA" id="ARBA00006679"/>
    </source>
</evidence>
<evidence type="ECO:0000256" key="7">
    <source>
        <dbReference type="SAM" id="Phobius"/>
    </source>
</evidence>
<protein>
    <submittedName>
        <fullName evidence="8">Putative oxidoreductase</fullName>
    </submittedName>
</protein>
<evidence type="ECO:0000256" key="6">
    <source>
        <dbReference type="ARBA" id="ARBA00023136"/>
    </source>
</evidence>
<dbReference type="EMBL" id="JACHCE010000004">
    <property type="protein sequence ID" value="MBB5637124.1"/>
    <property type="molecule type" value="Genomic_DNA"/>
</dbReference>
<dbReference type="Proteomes" id="UP000537204">
    <property type="component" value="Unassembled WGS sequence"/>
</dbReference>
<feature type="transmembrane region" description="Helical" evidence="7">
    <location>
        <begin position="69"/>
        <end position="97"/>
    </location>
</feature>